<reference evidence="2" key="1">
    <citation type="journal article" date="2017" name="Genome Biol.">
        <title>Comparative genomics reveals high biological diversity and specific adaptations in the industrially and medically important fungal genus Aspergillus.</title>
        <authorList>
            <person name="de Vries R.P."/>
            <person name="Riley R."/>
            <person name="Wiebenga A."/>
            <person name="Aguilar-Osorio G."/>
            <person name="Amillis S."/>
            <person name="Uchima C.A."/>
            <person name="Anderluh G."/>
            <person name="Asadollahi M."/>
            <person name="Askin M."/>
            <person name="Barry K."/>
            <person name="Battaglia E."/>
            <person name="Bayram O."/>
            <person name="Benocci T."/>
            <person name="Braus-Stromeyer S.A."/>
            <person name="Caldana C."/>
            <person name="Canovas D."/>
            <person name="Cerqueira G.C."/>
            <person name="Chen F."/>
            <person name="Chen W."/>
            <person name="Choi C."/>
            <person name="Clum A."/>
            <person name="Dos Santos R.A."/>
            <person name="Damasio A.R."/>
            <person name="Diallinas G."/>
            <person name="Emri T."/>
            <person name="Fekete E."/>
            <person name="Flipphi M."/>
            <person name="Freyberg S."/>
            <person name="Gallo A."/>
            <person name="Gournas C."/>
            <person name="Habgood R."/>
            <person name="Hainaut M."/>
            <person name="Harispe M.L."/>
            <person name="Henrissat B."/>
            <person name="Hilden K.S."/>
            <person name="Hope R."/>
            <person name="Hossain A."/>
            <person name="Karabika E."/>
            <person name="Karaffa L."/>
            <person name="Karanyi Z."/>
            <person name="Krasevec N."/>
            <person name="Kuo A."/>
            <person name="Kusch H."/>
            <person name="LaButti K."/>
            <person name="Lagendijk E.L."/>
            <person name="Lapidus A."/>
            <person name="Levasseur A."/>
            <person name="Lindquist E."/>
            <person name="Lipzen A."/>
            <person name="Logrieco A.F."/>
            <person name="MacCabe A."/>
            <person name="Maekelae M.R."/>
            <person name="Malavazi I."/>
            <person name="Melin P."/>
            <person name="Meyer V."/>
            <person name="Mielnichuk N."/>
            <person name="Miskei M."/>
            <person name="Molnar A.P."/>
            <person name="Mule G."/>
            <person name="Ngan C.Y."/>
            <person name="Orejas M."/>
            <person name="Orosz E."/>
            <person name="Ouedraogo J.P."/>
            <person name="Overkamp K.M."/>
            <person name="Park H.-S."/>
            <person name="Perrone G."/>
            <person name="Piumi F."/>
            <person name="Punt P.J."/>
            <person name="Ram A.F."/>
            <person name="Ramon A."/>
            <person name="Rauscher S."/>
            <person name="Record E."/>
            <person name="Riano-Pachon D.M."/>
            <person name="Robert V."/>
            <person name="Roehrig J."/>
            <person name="Ruller R."/>
            <person name="Salamov A."/>
            <person name="Salih N.S."/>
            <person name="Samson R.A."/>
            <person name="Sandor E."/>
            <person name="Sanguinetti M."/>
            <person name="Schuetze T."/>
            <person name="Sepcic K."/>
            <person name="Shelest E."/>
            <person name="Sherlock G."/>
            <person name="Sophianopoulou V."/>
            <person name="Squina F.M."/>
            <person name="Sun H."/>
            <person name="Susca A."/>
            <person name="Todd R.B."/>
            <person name="Tsang A."/>
            <person name="Unkles S.E."/>
            <person name="van de Wiele N."/>
            <person name="van Rossen-Uffink D."/>
            <person name="Oliveira J.V."/>
            <person name="Vesth T.C."/>
            <person name="Visser J."/>
            <person name="Yu J.-H."/>
            <person name="Zhou M."/>
            <person name="Andersen M.R."/>
            <person name="Archer D.B."/>
            <person name="Baker S.E."/>
            <person name="Benoit I."/>
            <person name="Brakhage A.A."/>
            <person name="Braus G.H."/>
            <person name="Fischer R."/>
            <person name="Frisvad J.C."/>
            <person name="Goldman G.H."/>
            <person name="Houbraken J."/>
            <person name="Oakley B."/>
            <person name="Pocsi I."/>
            <person name="Scazzocchio C."/>
            <person name="Seiboth B."/>
            <person name="vanKuyk P.A."/>
            <person name="Wortman J."/>
            <person name="Dyer P.S."/>
            <person name="Grigoriev I.V."/>
        </authorList>
    </citation>
    <scope>NUCLEOTIDE SEQUENCE [LARGE SCALE GENOMIC DNA]</scope>
    <source>
        <strain evidence="2">DTO 134E9</strain>
    </source>
</reference>
<dbReference type="InterPro" id="IPR022198">
    <property type="entry name" value="DUF3723"/>
</dbReference>
<dbReference type="GeneID" id="63752702"/>
<dbReference type="EMBL" id="KV878219">
    <property type="protein sequence ID" value="OJJ29640.1"/>
    <property type="molecule type" value="Genomic_DNA"/>
</dbReference>
<dbReference type="RefSeq" id="XP_040683317.1">
    <property type="nucleotide sequence ID" value="XM_040836854.1"/>
</dbReference>
<keyword evidence="2" id="KW-1185">Reference proteome</keyword>
<name>A0A1L9R407_ASPWE</name>
<evidence type="ECO:0000313" key="2">
    <source>
        <dbReference type="Proteomes" id="UP000184383"/>
    </source>
</evidence>
<proteinExistence type="predicted"/>
<sequence length="162" mass="18753">MHLLSPTAPRLKHALNLPPSSDLERTVCHGWRVLALSSLHGPASACRFFRHYPRGDRWWTVTLYDQDALFSDARRDTAAGHSTSVWSFCGGECRTLTKQKRYDVRRLRHFPQYRELRDALDSLLPFRALWKRLRPGTLQRKFALRSPEVSTALVPRRLGTTN</sequence>
<protein>
    <submittedName>
        <fullName evidence="1">Uncharacterized protein</fullName>
    </submittedName>
</protein>
<accession>A0A1L9R407</accession>
<evidence type="ECO:0000313" key="1">
    <source>
        <dbReference type="EMBL" id="OJJ29640.1"/>
    </source>
</evidence>
<organism evidence="1 2">
    <name type="scientific">Aspergillus wentii DTO 134E9</name>
    <dbReference type="NCBI Taxonomy" id="1073089"/>
    <lineage>
        <taxon>Eukaryota</taxon>
        <taxon>Fungi</taxon>
        <taxon>Dikarya</taxon>
        <taxon>Ascomycota</taxon>
        <taxon>Pezizomycotina</taxon>
        <taxon>Eurotiomycetes</taxon>
        <taxon>Eurotiomycetidae</taxon>
        <taxon>Eurotiales</taxon>
        <taxon>Aspergillaceae</taxon>
        <taxon>Aspergillus</taxon>
        <taxon>Aspergillus subgen. Cremei</taxon>
    </lineage>
</organism>
<dbReference type="VEuPathDB" id="FungiDB:ASPWEDRAFT_46835"/>
<dbReference type="AlphaFoldDB" id="A0A1L9R407"/>
<gene>
    <name evidence="1" type="ORF">ASPWEDRAFT_46835</name>
</gene>
<dbReference type="Proteomes" id="UP000184383">
    <property type="component" value="Unassembled WGS sequence"/>
</dbReference>
<dbReference type="OrthoDB" id="4227485at2759"/>
<dbReference type="Pfam" id="PF12520">
    <property type="entry name" value="DUF3723"/>
    <property type="match status" value="1"/>
</dbReference>